<dbReference type="SUPFAM" id="SSF52047">
    <property type="entry name" value="RNI-like"/>
    <property type="match status" value="1"/>
</dbReference>
<dbReference type="InterPro" id="IPR052394">
    <property type="entry name" value="LRR-containing"/>
</dbReference>
<dbReference type="EMBL" id="CACVKT020001115">
    <property type="protein sequence ID" value="CAC5365320.1"/>
    <property type="molecule type" value="Genomic_DNA"/>
</dbReference>
<dbReference type="AlphaFoldDB" id="A0A6J8AAV3"/>
<dbReference type="Proteomes" id="UP000507470">
    <property type="component" value="Unassembled WGS sequence"/>
</dbReference>
<accession>A0A6J8AAV3</accession>
<dbReference type="OrthoDB" id="120976at2759"/>
<keyword evidence="2" id="KW-1185">Reference proteome</keyword>
<protein>
    <submittedName>
        <fullName evidence="1">NLRC3</fullName>
    </submittedName>
</protein>
<reference evidence="1 2" key="1">
    <citation type="submission" date="2020-06" db="EMBL/GenBank/DDBJ databases">
        <authorList>
            <person name="Li R."/>
            <person name="Bekaert M."/>
        </authorList>
    </citation>
    <scope>NUCLEOTIDE SEQUENCE [LARGE SCALE GENOMIC DNA]</scope>
    <source>
        <strain evidence="2">wild</strain>
    </source>
</reference>
<evidence type="ECO:0000313" key="1">
    <source>
        <dbReference type="EMBL" id="CAC5365320.1"/>
    </source>
</evidence>
<name>A0A6J8AAV3_MYTCO</name>
<proteinExistence type="predicted"/>
<dbReference type="Pfam" id="PF13516">
    <property type="entry name" value="LRR_6"/>
    <property type="match status" value="4"/>
</dbReference>
<evidence type="ECO:0000313" key="2">
    <source>
        <dbReference type="Proteomes" id="UP000507470"/>
    </source>
</evidence>
<sequence>MEGTLSQFLSFCDVLKSKLTYHDIAVILDVMKETYDVIFNIPVTGVCSTGIPDEDKSITFEIGYFNNQLGKLKPLVQLEKARDYKRYSRDSMLLKRSSRISYMSSSSDTTLIDEVAGLDLSVPMINVSISGYSLRGSRAKAVATLIEKYECILELHVGKTQMQGADIGTLAVGLPKSNISVLDLRLNSVGNEGAKLLSCFLQKNSSIKNLNLSSTGVDCDGFKNICEALKHSTCINELDFSFLEVADSGCIAIGNMLKQNRSLTKLRLRSANISWIGCGILFEGVQQSKTLIELDMSRNFIGDDGIEMMCRHLNDKTNLLELNLENCGITASGCSLLADVIQSYKTIKNLDLSSNFIADSGISKLAASLERNKSIKTLGLNMCGITNDGFSKLLDVLECNPTITLMKLCYNRLGREYTNPAAASDDLRYRVRIVTSSNPKLKLLLWGNAFDDA</sequence>
<dbReference type="PANTHER" id="PTHR24114:SF2">
    <property type="entry name" value="F-BOX DOMAIN-CONTAINING PROTEIN-RELATED"/>
    <property type="match status" value="1"/>
</dbReference>
<dbReference type="SMART" id="SM00368">
    <property type="entry name" value="LRR_RI"/>
    <property type="match status" value="8"/>
</dbReference>
<dbReference type="PANTHER" id="PTHR24114">
    <property type="entry name" value="LEUCINE RICH REPEAT FAMILY PROTEIN"/>
    <property type="match status" value="1"/>
</dbReference>
<dbReference type="Gene3D" id="3.80.10.10">
    <property type="entry name" value="Ribonuclease Inhibitor"/>
    <property type="match status" value="3"/>
</dbReference>
<dbReference type="InterPro" id="IPR001611">
    <property type="entry name" value="Leu-rich_rpt"/>
</dbReference>
<dbReference type="InterPro" id="IPR032675">
    <property type="entry name" value="LRR_dom_sf"/>
</dbReference>
<gene>
    <name evidence="1" type="ORF">MCOR_6052</name>
</gene>
<organism evidence="1 2">
    <name type="scientific">Mytilus coruscus</name>
    <name type="common">Sea mussel</name>
    <dbReference type="NCBI Taxonomy" id="42192"/>
    <lineage>
        <taxon>Eukaryota</taxon>
        <taxon>Metazoa</taxon>
        <taxon>Spiralia</taxon>
        <taxon>Lophotrochozoa</taxon>
        <taxon>Mollusca</taxon>
        <taxon>Bivalvia</taxon>
        <taxon>Autobranchia</taxon>
        <taxon>Pteriomorphia</taxon>
        <taxon>Mytilida</taxon>
        <taxon>Mytiloidea</taxon>
        <taxon>Mytilidae</taxon>
        <taxon>Mytilinae</taxon>
        <taxon>Mytilus</taxon>
    </lineage>
</organism>